<keyword evidence="6 12" id="KW-0347">Helicase</keyword>
<keyword evidence="4 12" id="KW-0547">Nucleotide-binding</keyword>
<dbReference type="Proteomes" id="UP000282930">
    <property type="component" value="Chromosome"/>
</dbReference>
<accession>A0A3T0D4I3</accession>
<evidence type="ECO:0000259" key="13">
    <source>
        <dbReference type="PROSITE" id="PS51199"/>
    </source>
</evidence>
<keyword evidence="5 12" id="KW-0378">Hydrolase</keyword>
<dbReference type="PANTHER" id="PTHR30153:SF2">
    <property type="entry name" value="REPLICATIVE DNA HELICASE"/>
    <property type="match status" value="1"/>
</dbReference>
<protein>
    <recommendedName>
        <fullName evidence="11 12">Replicative DNA helicase</fullName>
        <ecNumber evidence="11 12">5.6.2.3</ecNumber>
    </recommendedName>
</protein>
<evidence type="ECO:0000256" key="5">
    <source>
        <dbReference type="ARBA" id="ARBA00022801"/>
    </source>
</evidence>
<reference evidence="14 15" key="1">
    <citation type="submission" date="2018-12" db="EMBL/GenBank/DDBJ databases">
        <title>Genome sequence from the cellulolytic species, Caldicellulosiruptor changbaiensis.</title>
        <authorList>
            <person name="Blumer-Schuette S.E."/>
            <person name="Mendoza C."/>
        </authorList>
    </citation>
    <scope>NUCLEOTIDE SEQUENCE [LARGE SCALE GENOMIC DNA]</scope>
    <source>
        <strain evidence="14 15">CBS-Z</strain>
    </source>
</reference>
<feature type="domain" description="SF4 helicase" evidence="13">
    <location>
        <begin position="181"/>
        <end position="447"/>
    </location>
</feature>
<dbReference type="Pfam" id="PF03796">
    <property type="entry name" value="DnaB_C"/>
    <property type="match status" value="1"/>
</dbReference>
<evidence type="ECO:0000256" key="12">
    <source>
        <dbReference type="RuleBase" id="RU362085"/>
    </source>
</evidence>
<dbReference type="Pfam" id="PF00772">
    <property type="entry name" value="DnaB"/>
    <property type="match status" value="1"/>
</dbReference>
<dbReference type="Gene3D" id="1.10.860.10">
    <property type="entry name" value="DNAb Helicase, Chain A"/>
    <property type="match status" value="1"/>
</dbReference>
<evidence type="ECO:0000313" key="14">
    <source>
        <dbReference type="EMBL" id="AZT89947.1"/>
    </source>
</evidence>
<dbReference type="FunFam" id="3.40.50.300:FF:000076">
    <property type="entry name" value="Replicative DNA helicase"/>
    <property type="match status" value="1"/>
</dbReference>
<dbReference type="InterPro" id="IPR007693">
    <property type="entry name" value="DNA_helicase_DnaB-like_N"/>
</dbReference>
<sequence length="448" mass="50553">MEPDILQSHSEMPESREAEEAVVGAMLLDKEVISDITEILTEEDFATPQLKEVFAAIMDLFEEGKPIDVITVSERLRERGSFEAVGGSEYLTNLVINTPTSANATYYAKIVEEKSLLRKLINSSMKIIEKCKSQTERVEDIVDFAEKTIFNVISHKSSRDFSHLKEILIETYNKIEELYLRKSHIIGVPTGFAEFDRMTAGLQPSDLILIAARPAMGKTSFALNIVQHAALRAGVPVAIFSLEMSKEQLVTRMICSEAMIDSHKLRTGNLEDEEWKKFAKALALLSNAPIYIDDTPAITVSEMRAKCRRLKLKEKGLGLVMVDYLQLMTARGRFESKQQEIAEISRSLKALARELNVPVLALSQLSRAPETRADHRPILSDLRESGAIEQDADIVAFLYRDEYYNPDTDKKHIAELIIAKHRNGPTGTIELLFLDKHTKFKDLEKNRV</sequence>
<dbReference type="Gene3D" id="3.40.50.300">
    <property type="entry name" value="P-loop containing nucleotide triphosphate hydrolases"/>
    <property type="match status" value="1"/>
</dbReference>
<keyword evidence="2 12" id="KW-0639">Primosome</keyword>
<keyword evidence="15" id="KW-1185">Reference proteome</keyword>
<dbReference type="GO" id="GO:0006269">
    <property type="term" value="P:DNA replication, synthesis of primer"/>
    <property type="evidence" value="ECO:0007669"/>
    <property type="project" value="UniProtKB-UniRule"/>
</dbReference>
<dbReference type="PANTHER" id="PTHR30153">
    <property type="entry name" value="REPLICATIVE DNA HELICASE DNAB"/>
    <property type="match status" value="1"/>
</dbReference>
<comment type="function">
    <text evidence="12">The main replicative DNA helicase, it participates in initiation and elongation during chromosome replication. Travels ahead of the DNA replisome, separating dsDNA into templates for DNA synthesis. A processive ATP-dependent 5'-3' DNA helicase it has DNA-dependent ATPase activity.</text>
</comment>
<dbReference type="GO" id="GO:0003677">
    <property type="term" value="F:DNA binding"/>
    <property type="evidence" value="ECO:0007669"/>
    <property type="project" value="UniProtKB-UniRule"/>
</dbReference>
<comment type="similarity">
    <text evidence="1 12">Belongs to the helicase family. DnaB subfamily.</text>
</comment>
<evidence type="ECO:0000256" key="8">
    <source>
        <dbReference type="ARBA" id="ARBA00023125"/>
    </source>
</evidence>
<dbReference type="InterPro" id="IPR027417">
    <property type="entry name" value="P-loop_NTPase"/>
</dbReference>
<comment type="catalytic activity">
    <reaction evidence="10 12">
        <text>ATP + H2O = ADP + phosphate + H(+)</text>
        <dbReference type="Rhea" id="RHEA:13065"/>
        <dbReference type="ChEBI" id="CHEBI:15377"/>
        <dbReference type="ChEBI" id="CHEBI:15378"/>
        <dbReference type="ChEBI" id="CHEBI:30616"/>
        <dbReference type="ChEBI" id="CHEBI:43474"/>
        <dbReference type="ChEBI" id="CHEBI:456216"/>
        <dbReference type="EC" id="5.6.2.3"/>
    </reaction>
</comment>
<dbReference type="KEGG" id="ccha:ELD05_04360"/>
<keyword evidence="7 12" id="KW-0067">ATP-binding</keyword>
<dbReference type="GO" id="GO:1990077">
    <property type="term" value="C:primosome complex"/>
    <property type="evidence" value="ECO:0007669"/>
    <property type="project" value="UniProtKB-UniRule"/>
</dbReference>
<dbReference type="GO" id="GO:0016887">
    <property type="term" value="F:ATP hydrolysis activity"/>
    <property type="evidence" value="ECO:0007669"/>
    <property type="project" value="RHEA"/>
</dbReference>
<dbReference type="GO" id="GO:0042802">
    <property type="term" value="F:identical protein binding"/>
    <property type="evidence" value="ECO:0007669"/>
    <property type="project" value="UniProtKB-ARBA"/>
</dbReference>
<dbReference type="SUPFAM" id="SSF52540">
    <property type="entry name" value="P-loop containing nucleoside triphosphate hydrolases"/>
    <property type="match status" value="1"/>
</dbReference>
<dbReference type="InterPro" id="IPR007694">
    <property type="entry name" value="DNA_helicase_DnaB-like_C"/>
</dbReference>
<evidence type="ECO:0000256" key="2">
    <source>
        <dbReference type="ARBA" id="ARBA00022515"/>
    </source>
</evidence>
<proteinExistence type="inferred from homology"/>
<evidence type="ECO:0000256" key="4">
    <source>
        <dbReference type="ARBA" id="ARBA00022741"/>
    </source>
</evidence>
<dbReference type="EC" id="5.6.2.3" evidence="11 12"/>
<keyword evidence="8 12" id="KW-0238">DNA-binding</keyword>
<dbReference type="NCBIfam" id="TIGR00665">
    <property type="entry name" value="DnaB"/>
    <property type="match status" value="1"/>
</dbReference>
<keyword evidence="3 12" id="KW-0235">DNA replication</keyword>
<dbReference type="InterPro" id="IPR036185">
    <property type="entry name" value="DNA_heli_DnaB-like_N_sf"/>
</dbReference>
<name>A0A3T0D4I3_9FIRM</name>
<evidence type="ECO:0000256" key="6">
    <source>
        <dbReference type="ARBA" id="ARBA00022806"/>
    </source>
</evidence>
<keyword evidence="9" id="KW-0413">Isomerase</keyword>
<dbReference type="CDD" id="cd00984">
    <property type="entry name" value="DnaB_C"/>
    <property type="match status" value="1"/>
</dbReference>
<dbReference type="RefSeq" id="WP_127351512.1">
    <property type="nucleotide sequence ID" value="NZ_CP034791.1"/>
</dbReference>
<dbReference type="NCBIfam" id="NF004384">
    <property type="entry name" value="PRK05748.1"/>
    <property type="match status" value="1"/>
</dbReference>
<evidence type="ECO:0000256" key="10">
    <source>
        <dbReference type="ARBA" id="ARBA00048954"/>
    </source>
</evidence>
<gene>
    <name evidence="14" type="primary">dnaB</name>
    <name evidence="14" type="ORF">ELD05_04360</name>
</gene>
<dbReference type="EMBL" id="CP034791">
    <property type="protein sequence ID" value="AZT89947.1"/>
    <property type="molecule type" value="Genomic_DNA"/>
</dbReference>
<evidence type="ECO:0000256" key="3">
    <source>
        <dbReference type="ARBA" id="ARBA00022705"/>
    </source>
</evidence>
<dbReference type="InterPro" id="IPR007692">
    <property type="entry name" value="DNA_helicase_DnaB"/>
</dbReference>
<organism evidence="14 15">
    <name type="scientific">Caldicellulosiruptor changbaiensis</name>
    <dbReference type="NCBI Taxonomy" id="1222016"/>
    <lineage>
        <taxon>Bacteria</taxon>
        <taxon>Bacillati</taxon>
        <taxon>Bacillota</taxon>
        <taxon>Bacillota incertae sedis</taxon>
        <taxon>Caldicellulosiruptorales</taxon>
        <taxon>Caldicellulosiruptoraceae</taxon>
        <taxon>Caldicellulosiruptor</taxon>
    </lineage>
</organism>
<dbReference type="FunFam" id="1.10.860.10:FF:000001">
    <property type="entry name" value="Replicative DNA helicase"/>
    <property type="match status" value="1"/>
</dbReference>
<evidence type="ECO:0000313" key="15">
    <source>
        <dbReference type="Proteomes" id="UP000282930"/>
    </source>
</evidence>
<dbReference type="InterPro" id="IPR016136">
    <property type="entry name" value="DNA_helicase_N/primase_C"/>
</dbReference>
<dbReference type="GO" id="GO:0005829">
    <property type="term" value="C:cytosol"/>
    <property type="evidence" value="ECO:0007669"/>
    <property type="project" value="TreeGrafter"/>
</dbReference>
<dbReference type="GO" id="GO:0005524">
    <property type="term" value="F:ATP binding"/>
    <property type="evidence" value="ECO:0007669"/>
    <property type="project" value="UniProtKB-UniRule"/>
</dbReference>
<dbReference type="GO" id="GO:0043139">
    <property type="term" value="F:5'-3' DNA helicase activity"/>
    <property type="evidence" value="ECO:0007669"/>
    <property type="project" value="UniProtKB-EC"/>
</dbReference>
<evidence type="ECO:0000256" key="7">
    <source>
        <dbReference type="ARBA" id="ARBA00022840"/>
    </source>
</evidence>
<evidence type="ECO:0000256" key="11">
    <source>
        <dbReference type="NCBIfam" id="TIGR00665"/>
    </source>
</evidence>
<dbReference type="SUPFAM" id="SSF48024">
    <property type="entry name" value="N-terminal domain of DnaB helicase"/>
    <property type="match status" value="1"/>
</dbReference>
<dbReference type="AlphaFoldDB" id="A0A3T0D4I3"/>
<dbReference type="PROSITE" id="PS51199">
    <property type="entry name" value="SF4_HELICASE"/>
    <property type="match status" value="1"/>
</dbReference>
<evidence type="ECO:0000256" key="9">
    <source>
        <dbReference type="ARBA" id="ARBA00023235"/>
    </source>
</evidence>
<evidence type="ECO:0000256" key="1">
    <source>
        <dbReference type="ARBA" id="ARBA00008428"/>
    </source>
</evidence>